<dbReference type="RefSeq" id="WP_213656797.1">
    <property type="nucleotide sequence ID" value="NZ_BOSL01000031.1"/>
</dbReference>
<evidence type="ECO:0000313" key="2">
    <source>
        <dbReference type="EMBL" id="GIP56106.1"/>
    </source>
</evidence>
<accession>A0ABQ4MJE2</accession>
<proteinExistence type="predicted"/>
<gene>
    <name evidence="2" type="ORF">J42TS3_51410</name>
</gene>
<comment type="caution">
    <text evidence="2">The sequence shown here is derived from an EMBL/GenBank/DDBJ whole genome shotgun (WGS) entry which is preliminary data.</text>
</comment>
<organism evidence="2 3">
    <name type="scientific">Paenibacillus vini</name>
    <dbReference type="NCBI Taxonomy" id="1476024"/>
    <lineage>
        <taxon>Bacteria</taxon>
        <taxon>Bacillati</taxon>
        <taxon>Bacillota</taxon>
        <taxon>Bacilli</taxon>
        <taxon>Bacillales</taxon>
        <taxon>Paenibacillaceae</taxon>
        <taxon>Paenibacillus</taxon>
    </lineage>
</organism>
<name>A0ABQ4MJE2_9BACL</name>
<evidence type="ECO:0000313" key="3">
    <source>
        <dbReference type="Proteomes" id="UP000679992"/>
    </source>
</evidence>
<sequence length="365" mass="39527">MMFQPSAKWVPATVWKGVLVGLAAVMILGGCGNGNQDSAGDPEKNAGPEVMAQDETKGKAAADGNVSDNSSSAENKVDVEIVSGTSSEHAPKDQGASDVWLQGSAKIEQDQIVISGTSNLVPGAKIEAEIDAAGYTMFGYRKQAEINNDGTFEMDIKRPDIKEGTLEITISFKPDQQSADLEPYGANGEKMTGTFIHQVEEENRTLHKAVTYIYMDAAAEIGSEWKSENPVGEKPDDYGNPAIWMKPEVNAEEGFYLIKVKSNLLEGTVVSGDIDIPDHVHFGYGEKTQVLPDGSFQVRAKQPKKNVGSFYLVLQFKPDENLSKSALAAYGKLGEKLSGDLVKTEQTDEGALKYIELRMKVDPNK</sequence>
<keyword evidence="3" id="KW-1185">Reference proteome</keyword>
<feature type="region of interest" description="Disordered" evidence="1">
    <location>
        <begin position="36"/>
        <end position="76"/>
    </location>
</feature>
<reference evidence="2 3" key="1">
    <citation type="submission" date="2021-03" db="EMBL/GenBank/DDBJ databases">
        <title>Antimicrobial resistance genes in bacteria isolated from Japanese honey, and their potential for conferring macrolide and lincosamide resistance in the American foulbrood pathogen Paenibacillus larvae.</title>
        <authorList>
            <person name="Okamoto M."/>
            <person name="Kumagai M."/>
            <person name="Kanamori H."/>
            <person name="Takamatsu D."/>
        </authorList>
    </citation>
    <scope>NUCLEOTIDE SEQUENCE [LARGE SCALE GENOMIC DNA]</scope>
    <source>
        <strain evidence="2 3">J42TS3</strain>
    </source>
</reference>
<dbReference type="EMBL" id="BOSL01000031">
    <property type="protein sequence ID" value="GIP56106.1"/>
    <property type="molecule type" value="Genomic_DNA"/>
</dbReference>
<evidence type="ECO:0000256" key="1">
    <source>
        <dbReference type="SAM" id="MobiDB-lite"/>
    </source>
</evidence>
<protein>
    <recommendedName>
        <fullName evidence="4">Lipoprotein</fullName>
    </recommendedName>
</protein>
<evidence type="ECO:0008006" key="4">
    <source>
        <dbReference type="Google" id="ProtNLM"/>
    </source>
</evidence>
<dbReference type="Proteomes" id="UP000679992">
    <property type="component" value="Unassembled WGS sequence"/>
</dbReference>